<organism evidence="4 5">
    <name type="scientific">Kineosporia succinea</name>
    <dbReference type="NCBI Taxonomy" id="84632"/>
    <lineage>
        <taxon>Bacteria</taxon>
        <taxon>Bacillati</taxon>
        <taxon>Actinomycetota</taxon>
        <taxon>Actinomycetes</taxon>
        <taxon>Kineosporiales</taxon>
        <taxon>Kineosporiaceae</taxon>
        <taxon>Kineosporia</taxon>
    </lineage>
</organism>
<reference evidence="4 5" key="1">
    <citation type="submission" date="2023-07" db="EMBL/GenBank/DDBJ databases">
        <title>Sequencing the genomes of 1000 actinobacteria strains.</title>
        <authorList>
            <person name="Klenk H.-P."/>
        </authorList>
    </citation>
    <scope>NUCLEOTIDE SEQUENCE [LARGE SCALE GENOMIC DNA]</scope>
    <source>
        <strain evidence="4 5">DSM 44388</strain>
    </source>
</reference>
<evidence type="ECO:0000313" key="5">
    <source>
        <dbReference type="Proteomes" id="UP001235712"/>
    </source>
</evidence>
<dbReference type="Gene3D" id="3.40.50.720">
    <property type="entry name" value="NAD(P)-binding Rossmann-like Domain"/>
    <property type="match status" value="1"/>
</dbReference>
<dbReference type="InterPro" id="IPR050463">
    <property type="entry name" value="Gfo/Idh/MocA_oxidrdct_glycsds"/>
</dbReference>
<dbReference type="InterPro" id="IPR055080">
    <property type="entry name" value="Gal80p-like_C"/>
</dbReference>
<evidence type="ECO:0000259" key="3">
    <source>
        <dbReference type="Pfam" id="PF22685"/>
    </source>
</evidence>
<feature type="domain" description="Gal80p-like C-terminal" evidence="3">
    <location>
        <begin position="132"/>
        <end position="273"/>
    </location>
</feature>
<dbReference type="Pfam" id="PF01408">
    <property type="entry name" value="GFO_IDH_MocA"/>
    <property type="match status" value="1"/>
</dbReference>
<dbReference type="InterPro" id="IPR000683">
    <property type="entry name" value="Gfo/Idh/MocA-like_OxRdtase_N"/>
</dbReference>
<evidence type="ECO:0000256" key="1">
    <source>
        <dbReference type="ARBA" id="ARBA00023002"/>
    </source>
</evidence>
<accession>A0ABT9PAF7</accession>
<dbReference type="EMBL" id="JAUSQZ010000001">
    <property type="protein sequence ID" value="MDP9829487.1"/>
    <property type="molecule type" value="Genomic_DNA"/>
</dbReference>
<dbReference type="Proteomes" id="UP001235712">
    <property type="component" value="Unassembled WGS sequence"/>
</dbReference>
<evidence type="ECO:0000259" key="2">
    <source>
        <dbReference type="Pfam" id="PF01408"/>
    </source>
</evidence>
<keyword evidence="5" id="KW-1185">Reference proteome</keyword>
<name>A0ABT9PAF7_9ACTN</name>
<proteinExistence type="predicted"/>
<dbReference type="RefSeq" id="WP_307247702.1">
    <property type="nucleotide sequence ID" value="NZ_JAUSQZ010000001.1"/>
</dbReference>
<dbReference type="SUPFAM" id="SSF55347">
    <property type="entry name" value="Glyceraldehyde-3-phosphate dehydrogenase-like, C-terminal domain"/>
    <property type="match status" value="1"/>
</dbReference>
<comment type="caution">
    <text evidence="4">The sequence shown here is derived from an EMBL/GenBank/DDBJ whole genome shotgun (WGS) entry which is preliminary data.</text>
</comment>
<dbReference type="SUPFAM" id="SSF51735">
    <property type="entry name" value="NAD(P)-binding Rossmann-fold domains"/>
    <property type="match status" value="1"/>
</dbReference>
<dbReference type="Pfam" id="PF22685">
    <property type="entry name" value="Gal80p_C-like"/>
    <property type="match status" value="1"/>
</dbReference>
<sequence length="357" mass="36924">MNQVIRVGIIGADTRASWAQLSHVPAVQALDGFELAAVATRHEDSARAAAEAFGAGRWYADPLALIHDENIDIVTVAVRVPAHRALVEAALKAGKAVYCEAPLGIDPAESRALSAAAGNLPTAIGLQGRLNPSARRAARMITEGALGRPLTARIVSTTSAWAPATLSAYRYFEEASSGASLLTITAGHTLDLMETVLGPVTEVQAHTPTLFPTVTAVDTSDPIEREVPDHADILGSAGNGVAFTASVLAGVAADDAEFDFVVRGTQGWLRLRGGTLFGVQGGDLTLTASVPFETPDSPAVPDSGPALNVAEVYTRLAADLRTGSRTAPGFALAARNSALIEAVAEAGRTGNRQIVPV</sequence>
<dbReference type="InterPro" id="IPR036291">
    <property type="entry name" value="NAD(P)-bd_dom_sf"/>
</dbReference>
<dbReference type="PANTHER" id="PTHR43818">
    <property type="entry name" value="BCDNA.GH03377"/>
    <property type="match status" value="1"/>
</dbReference>
<protein>
    <submittedName>
        <fullName evidence="4">Dehydrogenase</fullName>
    </submittedName>
</protein>
<gene>
    <name evidence="4" type="ORF">J2S57_005236</name>
</gene>
<evidence type="ECO:0000313" key="4">
    <source>
        <dbReference type="EMBL" id="MDP9829487.1"/>
    </source>
</evidence>
<keyword evidence="1" id="KW-0560">Oxidoreductase</keyword>
<feature type="domain" description="Gfo/Idh/MocA-like oxidoreductase N-terminal" evidence="2">
    <location>
        <begin position="5"/>
        <end position="117"/>
    </location>
</feature>
<dbReference type="Gene3D" id="3.30.360.10">
    <property type="entry name" value="Dihydrodipicolinate Reductase, domain 2"/>
    <property type="match status" value="1"/>
</dbReference>
<dbReference type="PANTHER" id="PTHR43818:SF11">
    <property type="entry name" value="BCDNA.GH03377"/>
    <property type="match status" value="1"/>
</dbReference>